<dbReference type="GO" id="GO:0044778">
    <property type="term" value="P:meiotic DNA integrity checkpoint signaling"/>
    <property type="evidence" value="ECO:0007669"/>
    <property type="project" value="TreeGrafter"/>
</dbReference>
<dbReference type="InterPro" id="IPR016580">
    <property type="entry name" value="HUS1"/>
</dbReference>
<evidence type="ECO:0000313" key="6">
    <source>
        <dbReference type="Proteomes" id="UP000243579"/>
    </source>
</evidence>
<sequence>MRFRGNLFAASFPILMEVSTYMARVANADGCFVVITPERMSFVMKTGGEDIQTFVHLAMAKLFVDVVLESRSENQIAFTLSIANFSKALQSGKEASGILLRLLKRDGRSFLSLRARTVDVDIVQNIPIEVVSMASAENYKEPRVPSPTVAVEIPALRSLRTVTDRLKAMQKYLTIEAKMDGSLRLRVQSDTFALETQHVNFKPRFDLVQDAEVDGDGSSTEVATDRASTVRVDGRHFAKMLSVDGNAVTTVLCCLIDNRALVLHSILCEGFGSFTCYSPVIAQE</sequence>
<accession>A0A1V9ZT37</accession>
<dbReference type="GO" id="GO:0005730">
    <property type="term" value="C:nucleolus"/>
    <property type="evidence" value="ECO:0007669"/>
    <property type="project" value="InterPro"/>
</dbReference>
<evidence type="ECO:0000313" key="5">
    <source>
        <dbReference type="EMBL" id="OQS01154.1"/>
    </source>
</evidence>
<dbReference type="GO" id="GO:0006289">
    <property type="term" value="P:nucleotide-excision repair"/>
    <property type="evidence" value="ECO:0007669"/>
    <property type="project" value="TreeGrafter"/>
</dbReference>
<keyword evidence="6" id="KW-1185">Reference proteome</keyword>
<dbReference type="PIRSF" id="PIRSF011312">
    <property type="entry name" value="Cell_cycle_HUS1"/>
    <property type="match status" value="1"/>
</dbReference>
<dbReference type="GO" id="GO:0035861">
    <property type="term" value="C:site of double-strand break"/>
    <property type="evidence" value="ECO:0007669"/>
    <property type="project" value="TreeGrafter"/>
</dbReference>
<dbReference type="AlphaFoldDB" id="A0A1V9ZT37"/>
<evidence type="ECO:0000256" key="3">
    <source>
        <dbReference type="ARBA" id="ARBA00023242"/>
    </source>
</evidence>
<dbReference type="PANTHER" id="PTHR12900">
    <property type="entry name" value="MITOTIC AND DNA DAMAGE CHECKPOINT PROTEIN HUS1"/>
    <property type="match status" value="1"/>
</dbReference>
<dbReference type="OrthoDB" id="337750at2759"/>
<evidence type="ECO:0000256" key="4">
    <source>
        <dbReference type="PIRNR" id="PIRNR011312"/>
    </source>
</evidence>
<dbReference type="InterPro" id="IPR007150">
    <property type="entry name" value="HUS1/Mec3"/>
</dbReference>
<dbReference type="GO" id="GO:0033314">
    <property type="term" value="P:mitotic DNA replication checkpoint signaling"/>
    <property type="evidence" value="ECO:0007669"/>
    <property type="project" value="TreeGrafter"/>
</dbReference>
<organism evidence="5 6">
    <name type="scientific">Achlya hypogyna</name>
    <name type="common">Oomycete</name>
    <name type="synonym">Protoachlya hypogyna</name>
    <dbReference type="NCBI Taxonomy" id="1202772"/>
    <lineage>
        <taxon>Eukaryota</taxon>
        <taxon>Sar</taxon>
        <taxon>Stramenopiles</taxon>
        <taxon>Oomycota</taxon>
        <taxon>Saprolegniomycetes</taxon>
        <taxon>Saprolegniales</taxon>
        <taxon>Achlyaceae</taxon>
        <taxon>Achlya</taxon>
    </lineage>
</organism>
<dbReference type="Pfam" id="PF04005">
    <property type="entry name" value="Hus1"/>
    <property type="match status" value="1"/>
</dbReference>
<comment type="similarity">
    <text evidence="2 4">Belongs to the HUS1 family.</text>
</comment>
<gene>
    <name evidence="5" type="ORF">ACHHYP_01723</name>
</gene>
<dbReference type="PANTHER" id="PTHR12900:SF0">
    <property type="entry name" value="CHECKPOINT PROTEIN"/>
    <property type="match status" value="1"/>
</dbReference>
<dbReference type="STRING" id="1202772.A0A1V9ZT37"/>
<protein>
    <recommendedName>
        <fullName evidence="4">Checkpoint protein</fullName>
    </recommendedName>
</protein>
<dbReference type="Proteomes" id="UP000243579">
    <property type="component" value="Unassembled WGS sequence"/>
</dbReference>
<dbReference type="GO" id="GO:0000723">
    <property type="term" value="P:telomere maintenance"/>
    <property type="evidence" value="ECO:0007669"/>
    <property type="project" value="TreeGrafter"/>
</dbReference>
<comment type="subcellular location">
    <subcellularLocation>
        <location evidence="1">Nucleus</location>
    </subcellularLocation>
</comment>
<dbReference type="GO" id="GO:0000724">
    <property type="term" value="P:double-strand break repair via homologous recombination"/>
    <property type="evidence" value="ECO:0007669"/>
    <property type="project" value="TreeGrafter"/>
</dbReference>
<dbReference type="GO" id="GO:0030896">
    <property type="term" value="C:checkpoint clamp complex"/>
    <property type="evidence" value="ECO:0007669"/>
    <property type="project" value="InterPro"/>
</dbReference>
<reference evidence="5 6" key="1">
    <citation type="journal article" date="2014" name="Genome Biol. Evol.">
        <title>The secreted proteins of Achlya hypogyna and Thraustotheca clavata identify the ancestral oomycete secretome and reveal gene acquisitions by horizontal gene transfer.</title>
        <authorList>
            <person name="Misner I."/>
            <person name="Blouin N."/>
            <person name="Leonard G."/>
            <person name="Richards T.A."/>
            <person name="Lane C.E."/>
        </authorList>
    </citation>
    <scope>NUCLEOTIDE SEQUENCE [LARGE SCALE GENOMIC DNA]</scope>
    <source>
        <strain evidence="5 6">ATCC 48635</strain>
    </source>
</reference>
<dbReference type="EMBL" id="JNBR01000013">
    <property type="protein sequence ID" value="OQS01154.1"/>
    <property type="molecule type" value="Genomic_DNA"/>
</dbReference>
<dbReference type="Gene3D" id="3.70.10.10">
    <property type="match status" value="1"/>
</dbReference>
<proteinExistence type="inferred from homology"/>
<comment type="caution">
    <text evidence="5">The sequence shown here is derived from an EMBL/GenBank/DDBJ whole genome shotgun (WGS) entry which is preliminary data.</text>
</comment>
<evidence type="ECO:0000256" key="2">
    <source>
        <dbReference type="ARBA" id="ARBA00005563"/>
    </source>
</evidence>
<name>A0A1V9ZT37_ACHHY</name>
<keyword evidence="3" id="KW-0539">Nucleus</keyword>
<evidence type="ECO:0000256" key="1">
    <source>
        <dbReference type="ARBA" id="ARBA00004123"/>
    </source>
</evidence>
<dbReference type="GO" id="GO:0031573">
    <property type="term" value="P:mitotic intra-S DNA damage checkpoint signaling"/>
    <property type="evidence" value="ECO:0007669"/>
    <property type="project" value="TreeGrafter"/>
</dbReference>